<name>A0A1R1JK29_ALCXX</name>
<dbReference type="EMBL" id="MJMN01000065">
    <property type="protein sequence ID" value="OMG75539.1"/>
    <property type="molecule type" value="Genomic_DNA"/>
</dbReference>
<evidence type="ECO:0000313" key="4">
    <source>
        <dbReference type="Proteomes" id="UP000187251"/>
    </source>
</evidence>
<evidence type="ECO:0000259" key="2">
    <source>
        <dbReference type="Pfam" id="PF08327"/>
    </source>
</evidence>
<protein>
    <submittedName>
        <fullName evidence="3">ATPase</fullName>
    </submittedName>
</protein>
<sequence length="159" mass="18088">MTFTPFFHGTFTLRRTWNAPAQRVFEAWADPRVKAQWFTGPPDRWTLSRREMDFRVGGREVLEGRFNESGMVSCFDARYHVIEPASRLVYAYDLFHSGRLHSVTLSSLEIEPAGSATRVAYTEQIVFMDGNDGVESRRHGTGLQFDMIETLLQPGGALP</sequence>
<dbReference type="InterPro" id="IPR023393">
    <property type="entry name" value="START-like_dom_sf"/>
</dbReference>
<dbReference type="Proteomes" id="UP000187251">
    <property type="component" value="Unassembled WGS sequence"/>
</dbReference>
<evidence type="ECO:0000256" key="1">
    <source>
        <dbReference type="ARBA" id="ARBA00006817"/>
    </source>
</evidence>
<dbReference type="CDD" id="cd08900">
    <property type="entry name" value="SRPBCC_CalC_Aha1-like_7"/>
    <property type="match status" value="1"/>
</dbReference>
<feature type="domain" description="Activator of Hsp90 ATPase homologue 1/2-like C-terminal" evidence="2">
    <location>
        <begin position="18"/>
        <end position="152"/>
    </location>
</feature>
<organism evidence="3 4">
    <name type="scientific">Alcaligenes xylosoxydans xylosoxydans</name>
    <name type="common">Achromobacter xylosoxidans</name>
    <dbReference type="NCBI Taxonomy" id="85698"/>
    <lineage>
        <taxon>Bacteria</taxon>
        <taxon>Pseudomonadati</taxon>
        <taxon>Pseudomonadota</taxon>
        <taxon>Betaproteobacteria</taxon>
        <taxon>Burkholderiales</taxon>
        <taxon>Alcaligenaceae</taxon>
        <taxon>Achromobacter</taxon>
    </lineage>
</organism>
<gene>
    <name evidence="3" type="ORF">BIZ92_18410</name>
</gene>
<accession>A0A1R1JK29</accession>
<proteinExistence type="inferred from homology"/>
<dbReference type="OrthoDB" id="9805228at2"/>
<reference evidence="3 4" key="1">
    <citation type="submission" date="2016-09" db="EMBL/GenBank/DDBJ databases">
        <title>Phylogenomics of Achromobacter.</title>
        <authorList>
            <person name="Jeukens J."/>
            <person name="Freschi L."/>
            <person name="Vincent A.T."/>
            <person name="Emond-Rheault J.-G."/>
            <person name="Kukavica-Ibrulj I."/>
            <person name="Charette S.J."/>
            <person name="Levesque R.C."/>
        </authorList>
    </citation>
    <scope>NUCLEOTIDE SEQUENCE [LARGE SCALE GENOMIC DNA]</scope>
    <source>
        <strain evidence="3 4">AUS488</strain>
    </source>
</reference>
<comment type="caution">
    <text evidence="3">The sequence shown here is derived from an EMBL/GenBank/DDBJ whole genome shotgun (WGS) entry which is preliminary data.</text>
</comment>
<dbReference type="Pfam" id="PF08327">
    <property type="entry name" value="AHSA1"/>
    <property type="match status" value="1"/>
</dbReference>
<dbReference type="InterPro" id="IPR013538">
    <property type="entry name" value="ASHA1/2-like_C"/>
</dbReference>
<evidence type="ECO:0000313" key="3">
    <source>
        <dbReference type="EMBL" id="OMG75539.1"/>
    </source>
</evidence>
<dbReference type="Gene3D" id="3.30.530.20">
    <property type="match status" value="1"/>
</dbReference>
<comment type="similarity">
    <text evidence="1">Belongs to the AHA1 family.</text>
</comment>
<dbReference type="AlphaFoldDB" id="A0A1R1JK29"/>
<dbReference type="RefSeq" id="WP_076416352.1">
    <property type="nucleotide sequence ID" value="NZ_AP028040.1"/>
</dbReference>
<dbReference type="SUPFAM" id="SSF55961">
    <property type="entry name" value="Bet v1-like"/>
    <property type="match status" value="1"/>
</dbReference>